<accession>A0ABX7T0T0</accession>
<dbReference type="PROSITE" id="PS50005">
    <property type="entry name" value="TPR"/>
    <property type="match status" value="1"/>
</dbReference>
<evidence type="ECO:0000313" key="2">
    <source>
        <dbReference type="EMBL" id="QTD39351.1"/>
    </source>
</evidence>
<keyword evidence="3" id="KW-1185">Reference proteome</keyword>
<protein>
    <submittedName>
        <fullName evidence="2">Tetratricopeptide repeat protein</fullName>
    </submittedName>
</protein>
<dbReference type="RefSeq" id="WP_207973461.1">
    <property type="nucleotide sequence ID" value="NZ_CP071795.1"/>
</dbReference>
<dbReference type="InterPro" id="IPR019734">
    <property type="entry name" value="TPR_rpt"/>
</dbReference>
<gene>
    <name evidence="2" type="ORF">JL193_11190</name>
</gene>
<name>A0ABX7T0T0_9FLAO</name>
<dbReference type="InterPro" id="IPR011990">
    <property type="entry name" value="TPR-like_helical_dom_sf"/>
</dbReference>
<dbReference type="EMBL" id="CP071795">
    <property type="protein sequence ID" value="QTD39351.1"/>
    <property type="molecule type" value="Genomic_DNA"/>
</dbReference>
<evidence type="ECO:0000313" key="3">
    <source>
        <dbReference type="Proteomes" id="UP000663935"/>
    </source>
</evidence>
<organism evidence="2 3">
    <name type="scientific">Polaribacter batillariae</name>
    <dbReference type="NCBI Taxonomy" id="2808900"/>
    <lineage>
        <taxon>Bacteria</taxon>
        <taxon>Pseudomonadati</taxon>
        <taxon>Bacteroidota</taxon>
        <taxon>Flavobacteriia</taxon>
        <taxon>Flavobacteriales</taxon>
        <taxon>Flavobacteriaceae</taxon>
    </lineage>
</organism>
<dbReference type="SUPFAM" id="SSF48452">
    <property type="entry name" value="TPR-like"/>
    <property type="match status" value="1"/>
</dbReference>
<evidence type="ECO:0000256" key="1">
    <source>
        <dbReference type="PROSITE-ProRule" id="PRU00339"/>
    </source>
</evidence>
<dbReference type="Pfam" id="PF13424">
    <property type="entry name" value="TPR_12"/>
    <property type="match status" value="1"/>
</dbReference>
<dbReference type="Proteomes" id="UP000663935">
    <property type="component" value="Chromosome"/>
</dbReference>
<proteinExistence type="predicted"/>
<dbReference type="SMART" id="SM00028">
    <property type="entry name" value="TPR"/>
    <property type="match status" value="1"/>
</dbReference>
<sequence length="68" mass="7987">MYQAKSKIDSAIYYHQKSLNLKIEIKDSIGIADSYNNLGIILDEEGNYLDALKNYFKALKIYEKKYKF</sequence>
<reference evidence="2 3" key="1">
    <citation type="submission" date="2021-03" db="EMBL/GenBank/DDBJ databases">
        <title>Complete genome of Polaribacter_sp.G4M1.</title>
        <authorList>
            <person name="Jeong S.W."/>
            <person name="Bae J.W."/>
        </authorList>
    </citation>
    <scope>NUCLEOTIDE SEQUENCE [LARGE SCALE GENOMIC DNA]</scope>
    <source>
        <strain evidence="2 3">G4M1</strain>
    </source>
</reference>
<feature type="repeat" description="TPR" evidence="1">
    <location>
        <begin position="32"/>
        <end position="65"/>
    </location>
</feature>
<keyword evidence="1" id="KW-0802">TPR repeat</keyword>
<dbReference type="Gene3D" id="1.25.40.10">
    <property type="entry name" value="Tetratricopeptide repeat domain"/>
    <property type="match status" value="1"/>
</dbReference>